<dbReference type="CDD" id="cd09898">
    <property type="entry name" value="H3TH_53EXO"/>
    <property type="match status" value="1"/>
</dbReference>
<dbReference type="InterPro" id="IPR002421">
    <property type="entry name" value="5-3_exonuclease"/>
</dbReference>
<dbReference type="GO" id="GO:0033567">
    <property type="term" value="P:DNA replication, Okazaki fragment processing"/>
    <property type="evidence" value="ECO:0007669"/>
    <property type="project" value="InterPro"/>
</dbReference>
<dbReference type="Pfam" id="PF02739">
    <property type="entry name" value="5_3_exonuc_N"/>
    <property type="match status" value="1"/>
</dbReference>
<dbReference type="InterPro" id="IPR020046">
    <property type="entry name" value="5-3_exonucl_a-hlix_arch_N"/>
</dbReference>
<dbReference type="EMBL" id="LR214970">
    <property type="protein sequence ID" value="VEU60559.1"/>
    <property type="molecule type" value="Genomic_DNA"/>
</dbReference>
<dbReference type="InterPro" id="IPR020045">
    <property type="entry name" value="DNA_polI_H3TH"/>
</dbReference>
<reference evidence="7 8" key="1">
    <citation type="submission" date="2019-01" db="EMBL/GenBank/DDBJ databases">
        <authorList>
            <consortium name="Pathogen Informatics"/>
        </authorList>
    </citation>
    <scope>NUCLEOTIDE SEQUENCE [LARGE SCALE GENOMIC DNA]</scope>
    <source>
        <strain evidence="7 8">NCTC10122</strain>
    </source>
</reference>
<dbReference type="Gene3D" id="3.40.50.1010">
    <property type="entry name" value="5'-nuclease"/>
    <property type="match status" value="1"/>
</dbReference>
<dbReference type="GO" id="GO:0008409">
    <property type="term" value="F:5'-3' exonuclease activity"/>
    <property type="evidence" value="ECO:0007669"/>
    <property type="project" value="InterPro"/>
</dbReference>
<evidence type="ECO:0000256" key="1">
    <source>
        <dbReference type="ARBA" id="ARBA00022722"/>
    </source>
</evidence>
<evidence type="ECO:0000313" key="7">
    <source>
        <dbReference type="EMBL" id="VEU60559.1"/>
    </source>
</evidence>
<evidence type="ECO:0000259" key="6">
    <source>
        <dbReference type="SMART" id="SM00475"/>
    </source>
</evidence>
<evidence type="ECO:0000256" key="4">
    <source>
        <dbReference type="ARBA" id="ARBA00049957"/>
    </source>
</evidence>
<dbReference type="SMART" id="SM00279">
    <property type="entry name" value="HhH2"/>
    <property type="match status" value="1"/>
</dbReference>
<dbReference type="CDD" id="cd09859">
    <property type="entry name" value="PIN_53EXO"/>
    <property type="match status" value="1"/>
</dbReference>
<feature type="domain" description="5'-3' exonuclease" evidence="6">
    <location>
        <begin position="2"/>
        <end position="262"/>
    </location>
</feature>
<keyword evidence="2" id="KW-0378">Hydrolase</keyword>
<dbReference type="FunFam" id="1.10.150.20:FF:000003">
    <property type="entry name" value="DNA polymerase I"/>
    <property type="match status" value="1"/>
</dbReference>
<dbReference type="GO" id="GO:0016779">
    <property type="term" value="F:nucleotidyltransferase activity"/>
    <property type="evidence" value="ECO:0007669"/>
    <property type="project" value="UniProtKB-KW"/>
</dbReference>
<sequence length="292" mass="33513">MNKLLLIDGNFMMFQSFYASYYPEKAITMKDDNNRNTNAVHVFFMSLFNLINFVKPTHIFIAFDAHGKTKRHELYSEYKAGRKQTPIEIFDQFIITKEILDSLNITWFEKVGDEGDDIIATVANQNKNIKKIIYSRDQDLLQLVDNNTSVLHKSGAGFIYYSPWNFEQKFKIKPHLIPDFKGLAGDKSDNIKGVIGIGEIGATKLINKYGSIENIYQNINNINGSIKNKLIKGKNDAMFCKHLATLNKNIEIDFDFNDFSVANIAFKNGFVKMSEFKLNSVIKKWKKLTSES</sequence>
<dbReference type="GO" id="GO:0017108">
    <property type="term" value="F:5'-flap endonuclease activity"/>
    <property type="evidence" value="ECO:0007669"/>
    <property type="project" value="InterPro"/>
</dbReference>
<accession>A0A449A8H3</accession>
<protein>
    <recommendedName>
        <fullName evidence="5">5'-3' exonuclease</fullName>
    </recommendedName>
</protein>
<evidence type="ECO:0000256" key="5">
    <source>
        <dbReference type="ARBA" id="ARBA00050026"/>
    </source>
</evidence>
<gene>
    <name evidence="7" type="primary">polA</name>
    <name evidence="7" type="ORF">NCTC10122_00154</name>
</gene>
<evidence type="ECO:0000256" key="3">
    <source>
        <dbReference type="ARBA" id="ARBA00023125"/>
    </source>
</evidence>
<dbReference type="AlphaFoldDB" id="A0A449A8H3"/>
<keyword evidence="3" id="KW-0238">DNA-binding</keyword>
<dbReference type="InterPro" id="IPR036279">
    <property type="entry name" value="5-3_exonuclease_C_sf"/>
</dbReference>
<evidence type="ECO:0000256" key="2">
    <source>
        <dbReference type="ARBA" id="ARBA00022801"/>
    </source>
</evidence>
<dbReference type="Pfam" id="PF01367">
    <property type="entry name" value="5_3_exonuc"/>
    <property type="match status" value="1"/>
</dbReference>
<organism evidence="7 8">
    <name type="scientific">Mycoplasmopsis bovigenitalium</name>
    <dbReference type="NCBI Taxonomy" id="2112"/>
    <lineage>
        <taxon>Bacteria</taxon>
        <taxon>Bacillati</taxon>
        <taxon>Mycoplasmatota</taxon>
        <taxon>Mycoplasmoidales</taxon>
        <taxon>Metamycoplasmataceae</taxon>
        <taxon>Mycoplasmopsis</taxon>
    </lineage>
</organism>
<dbReference type="Gene3D" id="1.10.150.20">
    <property type="entry name" value="5' to 3' exonuclease, C-terminal subdomain"/>
    <property type="match status" value="1"/>
</dbReference>
<dbReference type="PANTHER" id="PTHR42646:SF2">
    <property type="entry name" value="5'-3' EXONUCLEASE FAMILY PROTEIN"/>
    <property type="match status" value="1"/>
</dbReference>
<keyword evidence="7" id="KW-0808">Transferase</keyword>
<dbReference type="SUPFAM" id="SSF47807">
    <property type="entry name" value="5' to 3' exonuclease, C-terminal subdomain"/>
    <property type="match status" value="1"/>
</dbReference>
<comment type="function">
    <text evidence="4">5'-3' exonuclease acting preferentially on double-stranded DNA.</text>
</comment>
<proteinExistence type="predicted"/>
<dbReference type="SMART" id="SM00475">
    <property type="entry name" value="53EXOc"/>
    <property type="match status" value="1"/>
</dbReference>
<dbReference type="RefSeq" id="WP_129687502.1">
    <property type="nucleotide sequence ID" value="NZ_LR214970.1"/>
</dbReference>
<dbReference type="SUPFAM" id="SSF88723">
    <property type="entry name" value="PIN domain-like"/>
    <property type="match status" value="1"/>
</dbReference>
<evidence type="ECO:0000313" key="8">
    <source>
        <dbReference type="Proteomes" id="UP000290942"/>
    </source>
</evidence>
<dbReference type="InterPro" id="IPR029060">
    <property type="entry name" value="PIN-like_dom_sf"/>
</dbReference>
<dbReference type="PANTHER" id="PTHR42646">
    <property type="entry name" value="FLAP ENDONUCLEASE XNI"/>
    <property type="match status" value="1"/>
</dbReference>
<dbReference type="InterPro" id="IPR038969">
    <property type="entry name" value="FEN"/>
</dbReference>
<keyword evidence="1" id="KW-0540">Nuclease</keyword>
<dbReference type="GO" id="GO:0003677">
    <property type="term" value="F:DNA binding"/>
    <property type="evidence" value="ECO:0007669"/>
    <property type="project" value="UniProtKB-KW"/>
</dbReference>
<dbReference type="Proteomes" id="UP000290942">
    <property type="component" value="Chromosome"/>
</dbReference>
<dbReference type="InterPro" id="IPR008918">
    <property type="entry name" value="HhH2"/>
</dbReference>
<keyword evidence="7" id="KW-0548">Nucleotidyltransferase</keyword>
<name>A0A449A8H3_9BACT</name>